<evidence type="ECO:0000313" key="3">
    <source>
        <dbReference type="Proteomes" id="UP000321822"/>
    </source>
</evidence>
<dbReference type="AlphaFoldDB" id="A0A5C6QSJ8"/>
<dbReference type="OrthoDB" id="9808602at2"/>
<keyword evidence="3" id="KW-1185">Reference proteome</keyword>
<dbReference type="PANTHER" id="PTHR46401:SF8">
    <property type="entry name" value="BLL6006 PROTEIN"/>
    <property type="match status" value="1"/>
</dbReference>
<accession>A0A5C6QSJ8</accession>
<dbReference type="Pfam" id="PF00534">
    <property type="entry name" value="Glycos_transf_1"/>
    <property type="match status" value="1"/>
</dbReference>
<gene>
    <name evidence="2" type="ORF">ESZ36_01450</name>
</gene>
<reference evidence="2 3" key="1">
    <citation type="submission" date="2019-07" db="EMBL/GenBank/DDBJ databases">
        <title>Genomes of sea-ice associated Colwellia species.</title>
        <authorList>
            <person name="Bowman J.P."/>
        </authorList>
    </citation>
    <scope>NUCLEOTIDE SEQUENCE [LARGE SCALE GENOMIC DNA]</scope>
    <source>
        <strain evidence="2 3">ACAM 459</strain>
    </source>
</reference>
<comment type="caution">
    <text evidence="2">The sequence shown here is derived from an EMBL/GenBank/DDBJ whole genome shotgun (WGS) entry which is preliminary data.</text>
</comment>
<organism evidence="2 3">
    <name type="scientific">Colwellia demingiae</name>
    <dbReference type="NCBI Taxonomy" id="89401"/>
    <lineage>
        <taxon>Bacteria</taxon>
        <taxon>Pseudomonadati</taxon>
        <taxon>Pseudomonadota</taxon>
        <taxon>Gammaproteobacteria</taxon>
        <taxon>Alteromonadales</taxon>
        <taxon>Colwelliaceae</taxon>
        <taxon>Colwellia</taxon>
    </lineage>
</organism>
<dbReference type="PANTHER" id="PTHR46401">
    <property type="entry name" value="GLYCOSYLTRANSFERASE WBBK-RELATED"/>
    <property type="match status" value="1"/>
</dbReference>
<dbReference type="Gene3D" id="3.40.50.2000">
    <property type="entry name" value="Glycogen Phosphorylase B"/>
    <property type="match status" value="2"/>
</dbReference>
<name>A0A5C6QSJ8_9GAMM</name>
<dbReference type="SUPFAM" id="SSF53756">
    <property type="entry name" value="UDP-Glycosyltransferase/glycogen phosphorylase"/>
    <property type="match status" value="1"/>
</dbReference>
<dbReference type="GO" id="GO:0016757">
    <property type="term" value="F:glycosyltransferase activity"/>
    <property type="evidence" value="ECO:0007669"/>
    <property type="project" value="InterPro"/>
</dbReference>
<evidence type="ECO:0000259" key="1">
    <source>
        <dbReference type="Pfam" id="PF00534"/>
    </source>
</evidence>
<dbReference type="EMBL" id="VOLT01000001">
    <property type="protein sequence ID" value="TWX71924.1"/>
    <property type="molecule type" value="Genomic_DNA"/>
</dbReference>
<evidence type="ECO:0000313" key="2">
    <source>
        <dbReference type="EMBL" id="TWX71924.1"/>
    </source>
</evidence>
<feature type="domain" description="Glycosyl transferase family 1" evidence="1">
    <location>
        <begin position="215"/>
        <end position="373"/>
    </location>
</feature>
<dbReference type="Proteomes" id="UP000321822">
    <property type="component" value="Unassembled WGS sequence"/>
</dbReference>
<sequence>MWIGLWSKKMTRIGFLIDYPHYIGGMNYIYNLIYAAKMADEKNEFEFILFVPENVEDTVLDRYKVFSKVIRTRLCERNSVEWLTYKVSFKIFGSTSRMEKFLHEHEIDVLSHSNFYSSNLSVKTIEWLPDFQFTRLPHMFTLFERYRRGRLYKGIINYADRVVVSSHDGAKDYLEFTDGKPSKKLKVLQFVTQPSSDILDLEYSPKLMTKYDIEDEFFYLPNQLWKHKNHLVVIRALRILKGREIKVQVICSGSLDDFRDPNFKSTIFDKIAEYELSDNIKFLGLIPYSDVQYLMRYCLAILNPSLFEGWSSTVEEAKSIGKGMIISDLGVHFEQAPMDSLFFSREDPVELADLIESIIKSKKPGPNHKLESEAKTLLTERTKQFGVNYLDLIKDVVK</sequence>
<proteinExistence type="predicted"/>
<dbReference type="InterPro" id="IPR001296">
    <property type="entry name" value="Glyco_trans_1"/>
</dbReference>
<protein>
    <submittedName>
        <fullName evidence="2">Glycosyltransferase family 4 protein</fullName>
    </submittedName>
</protein>
<keyword evidence="2" id="KW-0808">Transferase</keyword>